<organism evidence="1 2">
    <name type="scientific">Podospora fimiseda</name>
    <dbReference type="NCBI Taxonomy" id="252190"/>
    <lineage>
        <taxon>Eukaryota</taxon>
        <taxon>Fungi</taxon>
        <taxon>Dikarya</taxon>
        <taxon>Ascomycota</taxon>
        <taxon>Pezizomycotina</taxon>
        <taxon>Sordariomycetes</taxon>
        <taxon>Sordariomycetidae</taxon>
        <taxon>Sordariales</taxon>
        <taxon>Podosporaceae</taxon>
        <taxon>Podospora</taxon>
    </lineage>
</organism>
<comment type="caution">
    <text evidence="1">The sequence shown here is derived from an EMBL/GenBank/DDBJ whole genome shotgun (WGS) entry which is preliminary data.</text>
</comment>
<accession>A0AAN6YR65</accession>
<dbReference type="Pfam" id="PF11917">
    <property type="entry name" value="DUF3435"/>
    <property type="match status" value="1"/>
</dbReference>
<name>A0AAN6YR65_9PEZI</name>
<dbReference type="AlphaFoldDB" id="A0AAN6YR65"/>
<dbReference type="PANTHER" id="PTHR37535:SF3">
    <property type="entry name" value="FLUG DOMAIN-CONTAINING PROTEIN"/>
    <property type="match status" value="1"/>
</dbReference>
<reference evidence="1" key="2">
    <citation type="submission" date="2023-05" db="EMBL/GenBank/DDBJ databases">
        <authorList>
            <consortium name="Lawrence Berkeley National Laboratory"/>
            <person name="Steindorff A."/>
            <person name="Hensen N."/>
            <person name="Bonometti L."/>
            <person name="Westerberg I."/>
            <person name="Brannstrom I.O."/>
            <person name="Guillou S."/>
            <person name="Cros-Aarteil S."/>
            <person name="Calhoun S."/>
            <person name="Haridas S."/>
            <person name="Kuo A."/>
            <person name="Mondo S."/>
            <person name="Pangilinan J."/>
            <person name="Riley R."/>
            <person name="Labutti K."/>
            <person name="Andreopoulos B."/>
            <person name="Lipzen A."/>
            <person name="Chen C."/>
            <person name="Yanf M."/>
            <person name="Daum C."/>
            <person name="Ng V."/>
            <person name="Clum A."/>
            <person name="Ohm R."/>
            <person name="Martin F."/>
            <person name="Silar P."/>
            <person name="Natvig D."/>
            <person name="Lalanne C."/>
            <person name="Gautier V."/>
            <person name="Ament-Velasquez S.L."/>
            <person name="Kruys A."/>
            <person name="Hutchinson M.I."/>
            <person name="Powell A.J."/>
            <person name="Barry K."/>
            <person name="Miller A.N."/>
            <person name="Grigoriev I.V."/>
            <person name="Debuchy R."/>
            <person name="Gladieux P."/>
            <person name="Thoren M.H."/>
            <person name="Johannesson H."/>
        </authorList>
    </citation>
    <scope>NUCLEOTIDE SEQUENCE</scope>
    <source>
        <strain evidence="1">CBS 990.96</strain>
    </source>
</reference>
<gene>
    <name evidence="1" type="ORF">QBC38DRAFT_550101</name>
</gene>
<evidence type="ECO:0000313" key="2">
    <source>
        <dbReference type="Proteomes" id="UP001301958"/>
    </source>
</evidence>
<reference evidence="1" key="1">
    <citation type="journal article" date="2023" name="Mol. Phylogenet. Evol.">
        <title>Genome-scale phylogeny and comparative genomics of the fungal order Sordariales.</title>
        <authorList>
            <person name="Hensen N."/>
            <person name="Bonometti L."/>
            <person name="Westerberg I."/>
            <person name="Brannstrom I.O."/>
            <person name="Guillou S."/>
            <person name="Cros-Aarteil S."/>
            <person name="Calhoun S."/>
            <person name="Haridas S."/>
            <person name="Kuo A."/>
            <person name="Mondo S."/>
            <person name="Pangilinan J."/>
            <person name="Riley R."/>
            <person name="LaButti K."/>
            <person name="Andreopoulos B."/>
            <person name="Lipzen A."/>
            <person name="Chen C."/>
            <person name="Yan M."/>
            <person name="Daum C."/>
            <person name="Ng V."/>
            <person name="Clum A."/>
            <person name="Steindorff A."/>
            <person name="Ohm R.A."/>
            <person name="Martin F."/>
            <person name="Silar P."/>
            <person name="Natvig D.O."/>
            <person name="Lalanne C."/>
            <person name="Gautier V."/>
            <person name="Ament-Velasquez S.L."/>
            <person name="Kruys A."/>
            <person name="Hutchinson M.I."/>
            <person name="Powell A.J."/>
            <person name="Barry K."/>
            <person name="Miller A.N."/>
            <person name="Grigoriev I.V."/>
            <person name="Debuchy R."/>
            <person name="Gladieux P."/>
            <person name="Hiltunen Thoren M."/>
            <person name="Johannesson H."/>
        </authorList>
    </citation>
    <scope>NUCLEOTIDE SEQUENCE</scope>
    <source>
        <strain evidence="1">CBS 990.96</strain>
    </source>
</reference>
<dbReference type="PANTHER" id="PTHR37535">
    <property type="entry name" value="FLUG DOMAIN PROTEIN"/>
    <property type="match status" value="1"/>
</dbReference>
<evidence type="ECO:0000313" key="1">
    <source>
        <dbReference type="EMBL" id="KAK4221297.1"/>
    </source>
</evidence>
<keyword evidence="2" id="KW-1185">Reference proteome</keyword>
<proteinExistence type="predicted"/>
<dbReference type="InterPro" id="IPR021842">
    <property type="entry name" value="DUF3435"/>
</dbReference>
<protein>
    <submittedName>
        <fullName evidence="1">Uncharacterized protein</fullName>
    </submittedName>
</protein>
<sequence length="400" mass="46706">MPRVIIKQHQRVDPSDTEERRRRVAENIQRLSQNIFDHCLPVSKKTEEAEIRAWQDLESFFRELNPFPDYDIKNAWIDLCLDKPRPKLLFQAFLDEKIRSSQGERPSIGDYETETVQTISVVNSAAMLWRNLVAKADKRILRDQRHQDPSNSEKWRLRWVDITVSKGAPGFGPVADISRDLDLSCRQTFEKRDLTANDIMRLLNTLWTHARDVECRPRQRVAFHSTLLLAGFGFRPGCIVSFPYKQVRIRCLRAPTAEYPERIVIWATILIVHNKRRQKAINMSQNETLIISQAIFDKAFKAGYQSFEDLLKTPRLENTECLELEWKEEMLEKEIFPIDYDVYLKLWNRLWLVAGNRDKIRPYSLRVGAGAALDDLPLTISRPSDPSFTQPSNVQLDRDV</sequence>
<dbReference type="Proteomes" id="UP001301958">
    <property type="component" value="Unassembled WGS sequence"/>
</dbReference>
<dbReference type="EMBL" id="MU865563">
    <property type="protein sequence ID" value="KAK4221297.1"/>
    <property type="molecule type" value="Genomic_DNA"/>
</dbReference>